<evidence type="ECO:0000256" key="4">
    <source>
        <dbReference type="ARBA" id="ARBA00022478"/>
    </source>
</evidence>
<protein>
    <recommendedName>
        <fullName evidence="3">DNA-directed RNA polymerase</fullName>
        <ecNumber evidence="3">2.7.7.6</ecNumber>
    </recommendedName>
    <alternativeName>
        <fullName evidence="8">Plastid-encoded RNA polymerase subunit alpha</fullName>
    </alternativeName>
</protein>
<dbReference type="InterPro" id="IPR011263">
    <property type="entry name" value="DNA-dir_RNA_pol_RpoA/D/Rpb3"/>
</dbReference>
<geneLocation type="chloroplast" evidence="11"/>
<name>A0A1U7AFI0_9MONI</name>
<evidence type="ECO:0000256" key="6">
    <source>
        <dbReference type="ARBA" id="ARBA00022695"/>
    </source>
</evidence>
<dbReference type="Pfam" id="PF01193">
    <property type="entry name" value="RNA_pol_L"/>
    <property type="match status" value="1"/>
</dbReference>
<evidence type="ECO:0000256" key="7">
    <source>
        <dbReference type="ARBA" id="ARBA00023163"/>
    </source>
</evidence>
<feature type="domain" description="DNA-directed RNA polymerase RpoA/D/Rpb3-type" evidence="10">
    <location>
        <begin position="29"/>
        <end position="234"/>
    </location>
</feature>
<keyword evidence="7" id="KW-0804">Transcription</keyword>
<evidence type="ECO:0000256" key="3">
    <source>
        <dbReference type="ARBA" id="ARBA00012418"/>
    </source>
</evidence>
<accession>A0A1U7AFI0</accession>
<comment type="catalytic activity">
    <reaction evidence="9">
        <text>RNA(n) + a ribonucleoside 5'-triphosphate = RNA(n+1) + diphosphate</text>
        <dbReference type="Rhea" id="RHEA:21248"/>
        <dbReference type="Rhea" id="RHEA-COMP:14527"/>
        <dbReference type="Rhea" id="RHEA-COMP:17342"/>
        <dbReference type="ChEBI" id="CHEBI:33019"/>
        <dbReference type="ChEBI" id="CHEBI:61557"/>
        <dbReference type="ChEBI" id="CHEBI:140395"/>
        <dbReference type="EC" id="2.7.7.6"/>
    </reaction>
</comment>
<dbReference type="SMART" id="SM00662">
    <property type="entry name" value="RPOLD"/>
    <property type="match status" value="1"/>
</dbReference>
<keyword evidence="4" id="KW-0240">DNA-directed RNA polymerase</keyword>
<dbReference type="SUPFAM" id="SSF55257">
    <property type="entry name" value="RBP11-like subunits of RNA polymerase"/>
    <property type="match status" value="1"/>
</dbReference>
<evidence type="ECO:0000256" key="8">
    <source>
        <dbReference type="ARBA" id="ARBA00031776"/>
    </source>
</evidence>
<dbReference type="InterPro" id="IPR011260">
    <property type="entry name" value="RNAP_asu_C"/>
</dbReference>
<comment type="function">
    <text evidence="1">DNA-dependent RNA polymerase catalyzes the transcription of DNA into RNA using the four ribonucleoside triphosphates as substrates.</text>
</comment>
<evidence type="ECO:0000259" key="10">
    <source>
        <dbReference type="SMART" id="SM00662"/>
    </source>
</evidence>
<dbReference type="GO" id="GO:0046983">
    <property type="term" value="F:protein dimerization activity"/>
    <property type="evidence" value="ECO:0007669"/>
    <property type="project" value="InterPro"/>
</dbReference>
<keyword evidence="11" id="KW-0934">Plastid</keyword>
<dbReference type="Pfam" id="PF03118">
    <property type="entry name" value="RNA_pol_A_CTD"/>
    <property type="match status" value="1"/>
</dbReference>
<keyword evidence="6" id="KW-0548">Nucleotidyltransferase</keyword>
<evidence type="ECO:0000256" key="5">
    <source>
        <dbReference type="ARBA" id="ARBA00022679"/>
    </source>
</evidence>
<dbReference type="SUPFAM" id="SSF56553">
    <property type="entry name" value="Insert subdomain of RNA polymerase alpha subunit"/>
    <property type="match status" value="1"/>
</dbReference>
<comment type="similarity">
    <text evidence="2">Belongs to the RNA polymerase alpha chain family.</text>
</comment>
<dbReference type="GO" id="GO:0000428">
    <property type="term" value="C:DNA-directed RNA polymerase complex"/>
    <property type="evidence" value="ECO:0007669"/>
    <property type="project" value="UniProtKB-KW"/>
</dbReference>
<dbReference type="GO" id="GO:0006351">
    <property type="term" value="P:DNA-templated transcription"/>
    <property type="evidence" value="ECO:0007669"/>
    <property type="project" value="InterPro"/>
</dbReference>
<dbReference type="SUPFAM" id="SSF47789">
    <property type="entry name" value="C-terminal domain of RNA polymerase alpha subunit"/>
    <property type="match status" value="1"/>
</dbReference>
<dbReference type="GO" id="GO:0005737">
    <property type="term" value="C:cytoplasm"/>
    <property type="evidence" value="ECO:0007669"/>
    <property type="project" value="UniProtKB-ARBA"/>
</dbReference>
<reference evidence="11" key="1">
    <citation type="submission" date="2016-02" db="EMBL/GenBank/DDBJ databases">
        <title>Phylogenomics of the Schizaeales.</title>
        <authorList>
            <person name="Labiak P.H."/>
            <person name="Karol K.G."/>
        </authorList>
    </citation>
    <scope>NUCLEOTIDE SEQUENCE</scope>
</reference>
<dbReference type="Gene3D" id="3.30.1360.10">
    <property type="entry name" value="RNA polymerase, RBP11-like subunit"/>
    <property type="match status" value="1"/>
</dbReference>
<keyword evidence="11" id="KW-0150">Chloroplast</keyword>
<dbReference type="Gene3D" id="1.10.150.20">
    <property type="entry name" value="5' to 3' exonuclease, C-terminal subdomain"/>
    <property type="match status" value="1"/>
</dbReference>
<dbReference type="AlphaFoldDB" id="A0A1U7AFI0"/>
<dbReference type="InterPro" id="IPR036643">
    <property type="entry name" value="RNApol_insert_sf"/>
</dbReference>
<dbReference type="EC" id="2.7.7.6" evidence="3"/>
<evidence type="ECO:0000256" key="9">
    <source>
        <dbReference type="ARBA" id="ARBA00048552"/>
    </source>
</evidence>
<evidence type="ECO:0000256" key="1">
    <source>
        <dbReference type="ARBA" id="ARBA00004026"/>
    </source>
</evidence>
<dbReference type="CDD" id="cd06928">
    <property type="entry name" value="RNAP_alpha_NTD"/>
    <property type="match status" value="1"/>
</dbReference>
<evidence type="ECO:0000313" key="11">
    <source>
        <dbReference type="EMBL" id="AOV84697.1"/>
    </source>
</evidence>
<proteinExistence type="inferred from homology"/>
<dbReference type="InterPro" id="IPR011262">
    <property type="entry name" value="DNA-dir_RNA_pol_insert"/>
</dbReference>
<gene>
    <name evidence="11" type="primary">rpoA</name>
</gene>
<dbReference type="Pfam" id="PF01000">
    <property type="entry name" value="RNA_pol_A_bac"/>
    <property type="match status" value="1"/>
</dbReference>
<evidence type="ECO:0000256" key="2">
    <source>
        <dbReference type="ARBA" id="ARBA00007123"/>
    </source>
</evidence>
<dbReference type="GO" id="GO:0003677">
    <property type="term" value="F:DNA binding"/>
    <property type="evidence" value="ECO:0007669"/>
    <property type="project" value="InterPro"/>
</dbReference>
<dbReference type="Gene3D" id="2.170.120.12">
    <property type="entry name" value="DNA-directed RNA polymerase, insert domain"/>
    <property type="match status" value="1"/>
</dbReference>
<dbReference type="InterPro" id="IPR036603">
    <property type="entry name" value="RBP11-like"/>
</dbReference>
<dbReference type="GO" id="GO:0003899">
    <property type="term" value="F:DNA-directed RNA polymerase activity"/>
    <property type="evidence" value="ECO:0007669"/>
    <property type="project" value="UniProtKB-EC"/>
</dbReference>
<sequence>MKKDAFLSPIQDIQCRCVEFKIETDRPHHGRLIILLFRKGQASTVGIAMRKALLGEIAGIGVTRAKSESGEVKCEYSAITGIRETIHDTLVNSKEIAPRGNFRDTQEASIYVTGPKEITAGDMSLPSNVEVVDHLQYIATITKPVSVRIDSRLEKGYGYSTLDPKVHEEGEFPVDAVSMSVRSVNHSIHPFENDERMGEILFLEIWTNGSLTPCEASNEASEKLINLFNTFLNVGKKSVPSQRSHNPFDIAIPSFYRDTDDLIREVTPRNTFIDQLELTPRVYNCLRRANVNTIMDLLNYTQEDLQKINNLGRRSIDEVSEALWERLSIRLPSGSKRKRI</sequence>
<dbReference type="EMBL" id="KU764518">
    <property type="protein sequence ID" value="AOV84697.1"/>
    <property type="molecule type" value="Genomic_DNA"/>
</dbReference>
<keyword evidence="5" id="KW-0808">Transferase</keyword>
<organism evidence="11">
    <name type="scientific">Actinostachys pennula</name>
    <dbReference type="NCBI Taxonomy" id="148577"/>
    <lineage>
        <taxon>Eukaryota</taxon>
        <taxon>Viridiplantae</taxon>
        <taxon>Streptophyta</taxon>
        <taxon>Embryophyta</taxon>
        <taxon>Tracheophyta</taxon>
        <taxon>Polypodiopsida</taxon>
        <taxon>Polypodiidae</taxon>
        <taxon>Schizaeales</taxon>
        <taxon>Schizaeaceae</taxon>
        <taxon>Actinostachys</taxon>
    </lineage>
</organism>